<evidence type="ECO:0000313" key="1">
    <source>
        <dbReference type="EMBL" id="SEA50799.1"/>
    </source>
</evidence>
<reference evidence="2" key="1">
    <citation type="submission" date="2016-10" db="EMBL/GenBank/DDBJ databases">
        <authorList>
            <person name="Varghese N."/>
            <person name="Submissions S."/>
        </authorList>
    </citation>
    <scope>NUCLEOTIDE SEQUENCE [LARGE SCALE GENOMIC DNA]</scope>
    <source>
        <strain evidence="2">DSM 23920</strain>
    </source>
</reference>
<dbReference type="Proteomes" id="UP000199656">
    <property type="component" value="Unassembled WGS sequence"/>
</dbReference>
<name>A0A1H4BRS1_9BACT</name>
<gene>
    <name evidence="1" type="ORF">SAMN05660909_02246</name>
</gene>
<accession>A0A1H4BRS1</accession>
<dbReference type="RefSeq" id="WP_089761587.1">
    <property type="nucleotide sequence ID" value="NZ_BKAT01000011.1"/>
</dbReference>
<dbReference type="AlphaFoldDB" id="A0A1H4BRS1"/>
<proteinExistence type="predicted"/>
<protein>
    <submittedName>
        <fullName evidence="1">Uncharacterized protein</fullName>
    </submittedName>
</protein>
<sequence>MKEFKLDRTAFKAQTFAEADAENVFDKNVSYTERLRQAYYLIAQAYGFSMTDQPKLDRKYFKSRKLNP</sequence>
<organism evidence="1 2">
    <name type="scientific">Chitinophaga terrae</name>
    <name type="common">ex Kim and Jung 2007</name>
    <dbReference type="NCBI Taxonomy" id="408074"/>
    <lineage>
        <taxon>Bacteria</taxon>
        <taxon>Pseudomonadati</taxon>
        <taxon>Bacteroidota</taxon>
        <taxon>Chitinophagia</taxon>
        <taxon>Chitinophagales</taxon>
        <taxon>Chitinophagaceae</taxon>
        <taxon>Chitinophaga</taxon>
    </lineage>
</organism>
<evidence type="ECO:0000313" key="2">
    <source>
        <dbReference type="Proteomes" id="UP000199656"/>
    </source>
</evidence>
<dbReference type="EMBL" id="FNRL01000008">
    <property type="protein sequence ID" value="SEA50799.1"/>
    <property type="molecule type" value="Genomic_DNA"/>
</dbReference>
<keyword evidence="2" id="KW-1185">Reference proteome</keyword>
<dbReference type="OrthoDB" id="1366124at2"/>